<dbReference type="InterPro" id="IPR000408">
    <property type="entry name" value="Reg_chr_condens"/>
</dbReference>
<dbReference type="Proteomes" id="UP000001822">
    <property type="component" value="Chromosome"/>
</dbReference>
<dbReference type="Pfam" id="PF00415">
    <property type="entry name" value="RCC1"/>
    <property type="match status" value="3"/>
</dbReference>
<dbReference type="PRINTS" id="PR00633">
    <property type="entry name" value="RCCNDNSATION"/>
</dbReference>
<dbReference type="SUPFAM" id="SSF50985">
    <property type="entry name" value="RCC1/BLIP-II"/>
    <property type="match status" value="1"/>
</dbReference>
<keyword evidence="2" id="KW-0677">Repeat</keyword>
<feature type="domain" description="RCC1-like" evidence="5">
    <location>
        <begin position="22"/>
        <end position="218"/>
    </location>
</feature>
<dbReference type="OrthoDB" id="1081439at2"/>
<protein>
    <submittedName>
        <fullName evidence="6">Alpha-tubulin suppressor</fullName>
    </submittedName>
</protein>
<dbReference type="NCBIfam" id="TIGR04183">
    <property type="entry name" value="Por_Secre_tail"/>
    <property type="match status" value="1"/>
</dbReference>
<sequence>MKKFVTLFLALFFYVTCLHAQNCWKSVSVGDGYTLALKEDGTLWGWGLNNQGQLGNGTLVNKTVPTQIGTATNWSQISAAHNFSTALKNDGTIWAWGDNTFGQLADGTTTNKTAPIQIGTATNWQSVSAGYNHIAALASDATIWLWGNNYSGQLGDGTNTDKKSPLQIGTNEWKAIHAGSGYTIALKTDGTLWTWGNNTSGNLGNGTLADRNTPGKIGTAADWQKIYSAPMAMKADSLLWGWGYNGYGQLGNGLNGSLNNLKNPAQIGASHWKEVSPSGTHTLGIKGNGTLWAWGYNENGKLGDGTQTDRSLPTQIGTDSDWKMVNANYYHTMAIKTDGSLWAWGTNSNGQLGDGTKISKSSPTPVACSGIALSINTSLNETAIEVYPNPSQGFFLITVDPAATEHGVVRVLNMTGNIVLEKQFSEKQFEVDLTNQPEGIYYIQVQTDNTLLHTGKIIKRH</sequence>
<dbReference type="PANTHER" id="PTHR45982:SF1">
    <property type="entry name" value="REGULATOR OF CHROMOSOME CONDENSATION"/>
    <property type="match status" value="1"/>
</dbReference>
<evidence type="ECO:0000259" key="5">
    <source>
        <dbReference type="Pfam" id="PF25390"/>
    </source>
</evidence>
<dbReference type="Pfam" id="PF25390">
    <property type="entry name" value="WD40_RLD"/>
    <property type="match status" value="1"/>
</dbReference>
<evidence type="ECO:0000256" key="2">
    <source>
        <dbReference type="ARBA" id="ARBA00022737"/>
    </source>
</evidence>
<dbReference type="Gene3D" id="2.130.10.30">
    <property type="entry name" value="Regulator of chromosome condensation 1/beta-lactamase-inhibitor protein II"/>
    <property type="match status" value="2"/>
</dbReference>
<evidence type="ECO:0000256" key="3">
    <source>
        <dbReference type="SAM" id="SignalP"/>
    </source>
</evidence>
<dbReference type="GO" id="GO:0005737">
    <property type="term" value="C:cytoplasm"/>
    <property type="evidence" value="ECO:0007669"/>
    <property type="project" value="TreeGrafter"/>
</dbReference>
<feature type="chain" id="PRO_5026932548" evidence="3">
    <location>
        <begin position="21"/>
        <end position="461"/>
    </location>
</feature>
<name>A0A6N4STC4_CYTH3</name>
<reference evidence="6 7" key="1">
    <citation type="journal article" date="2007" name="Appl. Environ. Microbiol.">
        <title>Genome sequence of the cellulolytic gliding bacterium Cytophaga hutchinsonii.</title>
        <authorList>
            <person name="Xie G."/>
            <person name="Bruce D.C."/>
            <person name="Challacombe J.F."/>
            <person name="Chertkov O."/>
            <person name="Detter J.C."/>
            <person name="Gilna P."/>
            <person name="Han C.S."/>
            <person name="Lucas S."/>
            <person name="Misra M."/>
            <person name="Myers G.L."/>
            <person name="Richardson P."/>
            <person name="Tapia R."/>
            <person name="Thayer N."/>
            <person name="Thompson L.S."/>
            <person name="Brettin T.S."/>
            <person name="Henrissat B."/>
            <person name="Wilson D.B."/>
            <person name="McBride M.J."/>
        </authorList>
    </citation>
    <scope>NUCLEOTIDE SEQUENCE [LARGE SCALE GENOMIC DNA]</scope>
    <source>
        <strain evidence="7">ATCC 33406 / DSM 1761 / CIP 103989 / NBRC 15051 / NCIMB 9469 / D465</strain>
    </source>
</reference>
<keyword evidence="1" id="KW-0344">Guanine-nucleotide releasing factor</keyword>
<organism evidence="6 7">
    <name type="scientific">Cytophaga hutchinsonii (strain ATCC 33406 / DSM 1761 / CIP 103989 / NBRC 15051 / NCIMB 9469 / D465)</name>
    <dbReference type="NCBI Taxonomy" id="269798"/>
    <lineage>
        <taxon>Bacteria</taxon>
        <taxon>Pseudomonadati</taxon>
        <taxon>Bacteroidota</taxon>
        <taxon>Cytophagia</taxon>
        <taxon>Cytophagales</taxon>
        <taxon>Cytophagaceae</taxon>
        <taxon>Cytophaga</taxon>
    </lineage>
</organism>
<dbReference type="InterPro" id="IPR051553">
    <property type="entry name" value="Ran_GTPase-activating"/>
</dbReference>
<evidence type="ECO:0000313" key="6">
    <source>
        <dbReference type="EMBL" id="ABG59565.1"/>
    </source>
</evidence>
<dbReference type="PANTHER" id="PTHR45982">
    <property type="entry name" value="REGULATOR OF CHROMOSOME CONDENSATION"/>
    <property type="match status" value="1"/>
</dbReference>
<proteinExistence type="predicted"/>
<keyword evidence="7" id="KW-1185">Reference proteome</keyword>
<dbReference type="PROSITE" id="PS00626">
    <property type="entry name" value="RCC1_2"/>
    <property type="match status" value="1"/>
</dbReference>
<dbReference type="InterPro" id="IPR058923">
    <property type="entry name" value="RCC1-like_dom"/>
</dbReference>
<dbReference type="PROSITE" id="PS50012">
    <property type="entry name" value="RCC1_3"/>
    <property type="match status" value="6"/>
</dbReference>
<evidence type="ECO:0000313" key="7">
    <source>
        <dbReference type="Proteomes" id="UP000001822"/>
    </source>
</evidence>
<dbReference type="InterPro" id="IPR009091">
    <property type="entry name" value="RCC1/BLIP-II"/>
</dbReference>
<dbReference type="AlphaFoldDB" id="A0A6N4STC4"/>
<evidence type="ECO:0000256" key="1">
    <source>
        <dbReference type="ARBA" id="ARBA00022658"/>
    </source>
</evidence>
<dbReference type="GO" id="GO:0005085">
    <property type="term" value="F:guanyl-nucleotide exchange factor activity"/>
    <property type="evidence" value="ECO:0007669"/>
    <property type="project" value="TreeGrafter"/>
</dbReference>
<feature type="signal peptide" evidence="3">
    <location>
        <begin position="1"/>
        <end position="20"/>
    </location>
</feature>
<accession>A0A6N4STC4</accession>
<gene>
    <name evidence="6" type="ordered locus">CHU_2304</name>
</gene>
<dbReference type="RefSeq" id="WP_011585682.1">
    <property type="nucleotide sequence ID" value="NC_008255.1"/>
</dbReference>
<evidence type="ECO:0000259" key="4">
    <source>
        <dbReference type="Pfam" id="PF18962"/>
    </source>
</evidence>
<dbReference type="Pfam" id="PF18962">
    <property type="entry name" value="Por_Secre_tail"/>
    <property type="match status" value="1"/>
</dbReference>
<dbReference type="InterPro" id="IPR026444">
    <property type="entry name" value="Secre_tail"/>
</dbReference>
<feature type="domain" description="Secretion system C-terminal sorting" evidence="4">
    <location>
        <begin position="386"/>
        <end position="453"/>
    </location>
</feature>
<dbReference type="EMBL" id="CP000383">
    <property type="protein sequence ID" value="ABG59565.1"/>
    <property type="molecule type" value="Genomic_DNA"/>
</dbReference>
<keyword evidence="3" id="KW-0732">Signal</keyword>
<dbReference type="KEGG" id="chu:CHU_2304"/>